<keyword evidence="4 9" id="KW-0813">Transport</keyword>
<accession>A0ABU9EDQ8</accession>
<comment type="subcellular location">
    <subcellularLocation>
        <location evidence="9">Cell membrane</location>
        <topology evidence="9">Peripheral membrane protein</topology>
    </subcellularLocation>
    <subcellularLocation>
        <location evidence="2">Endomembrane system</location>
        <topology evidence="2">Peripheral membrane protein</topology>
    </subcellularLocation>
</comment>
<comment type="similarity">
    <text evidence="3 9 10">Belongs to the ATPase epsilon chain family.</text>
</comment>
<dbReference type="CDD" id="cd12152">
    <property type="entry name" value="F1-ATPase_delta"/>
    <property type="match status" value="1"/>
</dbReference>
<dbReference type="PANTHER" id="PTHR13822:SF10">
    <property type="entry name" value="ATP SYNTHASE EPSILON CHAIN, CHLOROPLASTIC"/>
    <property type="match status" value="1"/>
</dbReference>
<evidence type="ECO:0000256" key="3">
    <source>
        <dbReference type="ARBA" id="ARBA00005712"/>
    </source>
</evidence>
<evidence type="ECO:0000256" key="4">
    <source>
        <dbReference type="ARBA" id="ARBA00022448"/>
    </source>
</evidence>
<keyword evidence="14" id="KW-1185">Reference proteome</keyword>
<feature type="region of interest" description="Disordered" evidence="11">
    <location>
        <begin position="90"/>
        <end position="113"/>
    </location>
</feature>
<evidence type="ECO:0000256" key="1">
    <source>
        <dbReference type="ARBA" id="ARBA00003543"/>
    </source>
</evidence>
<dbReference type="NCBIfam" id="TIGR01216">
    <property type="entry name" value="ATP_synt_epsi"/>
    <property type="match status" value="1"/>
</dbReference>
<dbReference type="SUPFAM" id="SSF51344">
    <property type="entry name" value="Epsilon subunit of F1F0-ATP synthase N-terminal domain"/>
    <property type="match status" value="1"/>
</dbReference>
<evidence type="ECO:0000256" key="9">
    <source>
        <dbReference type="HAMAP-Rule" id="MF_00530"/>
    </source>
</evidence>
<evidence type="ECO:0000256" key="2">
    <source>
        <dbReference type="ARBA" id="ARBA00004184"/>
    </source>
</evidence>
<keyword evidence="9" id="KW-1003">Cell membrane</keyword>
<keyword evidence="9" id="KW-0375">Hydrogen ion transport</keyword>
<protein>
    <recommendedName>
        <fullName evidence="9">ATP synthase epsilon chain</fullName>
    </recommendedName>
    <alternativeName>
        <fullName evidence="9">ATP synthase F1 sector epsilon subunit</fullName>
    </alternativeName>
    <alternativeName>
        <fullName evidence="9">F-ATPase epsilon subunit</fullName>
    </alternativeName>
</protein>
<evidence type="ECO:0000256" key="8">
    <source>
        <dbReference type="ARBA" id="ARBA00023310"/>
    </source>
</evidence>
<sequence>MAALDVRVVSPEKVVFEGQAAGVVAPSWDGQVGILPGHAPMVALLGAGALDLDLPGGGSRRFHLAGGVVKVENDRVTVLTEFASVDAPTEIPAGLVPDPEDLLEGASAGNPLA</sequence>
<dbReference type="Gene3D" id="2.60.15.10">
    <property type="entry name" value="F0F1 ATP synthase delta/epsilon subunit, N-terminal"/>
    <property type="match status" value="1"/>
</dbReference>
<keyword evidence="5 9" id="KW-0406">Ion transport</keyword>
<dbReference type="Pfam" id="PF02823">
    <property type="entry name" value="ATP-synt_DE_N"/>
    <property type="match status" value="1"/>
</dbReference>
<evidence type="ECO:0000313" key="14">
    <source>
        <dbReference type="Proteomes" id="UP001484239"/>
    </source>
</evidence>
<keyword evidence="8 9" id="KW-0066">ATP synthesis</keyword>
<comment type="caution">
    <text evidence="13">The sequence shown here is derived from an EMBL/GenBank/DDBJ whole genome shotgun (WGS) entry which is preliminary data.</text>
</comment>
<keyword evidence="6 9" id="KW-0472">Membrane</keyword>
<dbReference type="Proteomes" id="UP001484239">
    <property type="component" value="Unassembled WGS sequence"/>
</dbReference>
<comment type="subunit">
    <text evidence="9 10">F-type ATPases have 2 components, CF(1) - the catalytic core - and CF(0) - the membrane proton channel. CF(1) has five subunits: alpha(3), beta(3), gamma(1), delta(1), epsilon(1). CF(0) has three main subunits: a, b and c.</text>
</comment>
<evidence type="ECO:0000256" key="10">
    <source>
        <dbReference type="RuleBase" id="RU003656"/>
    </source>
</evidence>
<evidence type="ECO:0000256" key="11">
    <source>
        <dbReference type="SAM" id="MobiDB-lite"/>
    </source>
</evidence>
<name>A0ABU9EDQ8_9BACT</name>
<dbReference type="PANTHER" id="PTHR13822">
    <property type="entry name" value="ATP SYNTHASE DELTA/EPSILON CHAIN"/>
    <property type="match status" value="1"/>
</dbReference>
<dbReference type="InterPro" id="IPR036771">
    <property type="entry name" value="ATPsynth_dsu/esu_N"/>
</dbReference>
<evidence type="ECO:0000259" key="12">
    <source>
        <dbReference type="Pfam" id="PF02823"/>
    </source>
</evidence>
<dbReference type="RefSeq" id="WP_405281859.1">
    <property type="nucleotide sequence ID" value="NZ_CP144380.1"/>
</dbReference>
<dbReference type="HAMAP" id="MF_00530">
    <property type="entry name" value="ATP_synth_epsil_bac"/>
    <property type="match status" value="1"/>
</dbReference>
<evidence type="ECO:0000256" key="5">
    <source>
        <dbReference type="ARBA" id="ARBA00023065"/>
    </source>
</evidence>
<dbReference type="InterPro" id="IPR020546">
    <property type="entry name" value="ATP_synth_F1_dsu/esu_N"/>
</dbReference>
<gene>
    <name evidence="9 13" type="primary">atpC</name>
    <name evidence="13" type="ORF">WI372_17720</name>
</gene>
<evidence type="ECO:0000313" key="13">
    <source>
        <dbReference type="EMBL" id="MEK9502839.1"/>
    </source>
</evidence>
<dbReference type="InterPro" id="IPR001469">
    <property type="entry name" value="ATP_synth_F1_dsu/esu"/>
</dbReference>
<dbReference type="EMBL" id="JBBHLI010000016">
    <property type="protein sequence ID" value="MEK9502839.1"/>
    <property type="molecule type" value="Genomic_DNA"/>
</dbReference>
<evidence type="ECO:0000256" key="6">
    <source>
        <dbReference type="ARBA" id="ARBA00023136"/>
    </source>
</evidence>
<comment type="function">
    <text evidence="1 9">Produces ATP from ADP in the presence of a proton gradient across the membrane.</text>
</comment>
<evidence type="ECO:0000256" key="7">
    <source>
        <dbReference type="ARBA" id="ARBA00023196"/>
    </source>
</evidence>
<reference evidence="13 14" key="1">
    <citation type="submission" date="2024-02" db="EMBL/GenBank/DDBJ databases">
        <title>A novel Gemmatimonadota bacterium.</title>
        <authorList>
            <person name="Du Z.-J."/>
            <person name="Ye Y.-Q."/>
        </authorList>
    </citation>
    <scope>NUCLEOTIDE SEQUENCE [LARGE SCALE GENOMIC DNA]</scope>
    <source>
        <strain evidence="13 14">DH-20</strain>
    </source>
</reference>
<feature type="domain" description="ATP synthase F1 complex delta/epsilon subunit N-terminal" evidence="12">
    <location>
        <begin position="4"/>
        <end position="83"/>
    </location>
</feature>
<organism evidence="13 14">
    <name type="scientific">Gaopeijia maritima</name>
    <dbReference type="NCBI Taxonomy" id="3119007"/>
    <lineage>
        <taxon>Bacteria</taxon>
        <taxon>Pseudomonadati</taxon>
        <taxon>Gemmatimonadota</taxon>
        <taxon>Longimicrobiia</taxon>
        <taxon>Gaopeijiales</taxon>
        <taxon>Gaopeijiaceae</taxon>
        <taxon>Gaopeijia</taxon>
    </lineage>
</organism>
<proteinExistence type="inferred from homology"/>
<keyword evidence="7 9" id="KW-0139">CF(1)</keyword>